<keyword evidence="11" id="KW-0325">Glycoprotein</keyword>
<evidence type="ECO:0000256" key="4">
    <source>
        <dbReference type="ARBA" id="ARBA00022606"/>
    </source>
</evidence>
<keyword evidence="15" id="KW-1185">Reference proteome</keyword>
<evidence type="ECO:0000256" key="5">
    <source>
        <dbReference type="ARBA" id="ARBA00022692"/>
    </source>
</evidence>
<evidence type="ECO:0000256" key="12">
    <source>
        <dbReference type="ARBA" id="ARBA00040645"/>
    </source>
</evidence>
<accession>A0AAD7Z3W3</accession>
<dbReference type="Pfam" id="PF01130">
    <property type="entry name" value="CD36"/>
    <property type="match status" value="1"/>
</dbReference>
<evidence type="ECO:0000256" key="6">
    <source>
        <dbReference type="ARBA" id="ARBA00022725"/>
    </source>
</evidence>
<keyword evidence="3" id="KW-1003">Cell membrane</keyword>
<dbReference type="PRINTS" id="PR01609">
    <property type="entry name" value="CD36FAMILY"/>
</dbReference>
<comment type="caution">
    <text evidence="14">The sequence shown here is derived from an EMBL/GenBank/DDBJ whole genome shotgun (WGS) entry which is preliminary data.</text>
</comment>
<reference evidence="14" key="1">
    <citation type="submission" date="2023-03" db="EMBL/GenBank/DDBJ databases">
        <title>Chromosome-level genomes of two armyworms, Mythimna separata and Mythimna loreyi, provide insights into the biosynthesis and reception of sex pheromones.</title>
        <authorList>
            <person name="Zhao H."/>
        </authorList>
    </citation>
    <scope>NUCLEOTIDE SEQUENCE</scope>
    <source>
        <strain evidence="14">BeijingLab</strain>
        <tissue evidence="14">Pupa</tissue>
    </source>
</reference>
<evidence type="ECO:0000256" key="2">
    <source>
        <dbReference type="ARBA" id="ARBA00010532"/>
    </source>
</evidence>
<evidence type="ECO:0000313" key="14">
    <source>
        <dbReference type="EMBL" id="KAJ8737345.1"/>
    </source>
</evidence>
<evidence type="ECO:0000256" key="11">
    <source>
        <dbReference type="ARBA" id="ARBA00023180"/>
    </source>
</evidence>
<dbReference type="InterPro" id="IPR002159">
    <property type="entry name" value="CD36_fam"/>
</dbReference>
<proteinExistence type="inferred from homology"/>
<dbReference type="GO" id="GO:0005737">
    <property type="term" value="C:cytoplasm"/>
    <property type="evidence" value="ECO:0007669"/>
    <property type="project" value="TreeGrafter"/>
</dbReference>
<protein>
    <recommendedName>
        <fullName evidence="12">Sensory neuron membrane protein 2</fullName>
    </recommendedName>
</protein>
<comment type="subcellular location">
    <subcellularLocation>
        <location evidence="1">Cell membrane</location>
    </subcellularLocation>
</comment>
<keyword evidence="7 13" id="KW-1133">Transmembrane helix</keyword>
<sequence length="157" mass="17489">MAPVGVIIILTSAPNLTGAFLVMTYPHFLFADIRYRDSVIGMRPHEETHKIFIDIEPNTGTPIRGAKRAQFNIFSRSVQGIPPTQNLRTALVPILWIEEAINLPDEFVGELTDRLLSSLRLVEVFVPVIIAFCCAILVLGIALTIRAKYYNKPEAAN</sequence>
<organism evidence="14 15">
    <name type="scientific">Mythimna separata</name>
    <name type="common">Oriental armyworm</name>
    <name type="synonym">Pseudaletia separata</name>
    <dbReference type="NCBI Taxonomy" id="271217"/>
    <lineage>
        <taxon>Eukaryota</taxon>
        <taxon>Metazoa</taxon>
        <taxon>Ecdysozoa</taxon>
        <taxon>Arthropoda</taxon>
        <taxon>Hexapoda</taxon>
        <taxon>Insecta</taxon>
        <taxon>Pterygota</taxon>
        <taxon>Neoptera</taxon>
        <taxon>Endopterygota</taxon>
        <taxon>Lepidoptera</taxon>
        <taxon>Glossata</taxon>
        <taxon>Ditrysia</taxon>
        <taxon>Noctuoidea</taxon>
        <taxon>Noctuidae</taxon>
        <taxon>Noctuinae</taxon>
        <taxon>Hadenini</taxon>
        <taxon>Mythimna</taxon>
    </lineage>
</organism>
<dbReference type="AlphaFoldDB" id="A0AAD7Z3W3"/>
<dbReference type="EMBL" id="JARGEI010000001">
    <property type="protein sequence ID" value="KAJ8737345.1"/>
    <property type="molecule type" value="Genomic_DNA"/>
</dbReference>
<dbReference type="GO" id="GO:0005044">
    <property type="term" value="F:scavenger receptor activity"/>
    <property type="evidence" value="ECO:0007669"/>
    <property type="project" value="TreeGrafter"/>
</dbReference>
<dbReference type="PANTHER" id="PTHR11923:SF109">
    <property type="entry name" value="SENSORY NEURON MEMBRANE PROTEIN 2"/>
    <property type="match status" value="1"/>
</dbReference>
<keyword evidence="8 13" id="KW-0472">Membrane</keyword>
<evidence type="ECO:0000313" key="15">
    <source>
        <dbReference type="Proteomes" id="UP001231518"/>
    </source>
</evidence>
<keyword evidence="6" id="KW-0552">Olfaction</keyword>
<feature type="transmembrane region" description="Helical" evidence="13">
    <location>
        <begin position="6"/>
        <end position="28"/>
    </location>
</feature>
<keyword evidence="9" id="KW-1015">Disulfide bond</keyword>
<evidence type="ECO:0000256" key="1">
    <source>
        <dbReference type="ARBA" id="ARBA00004236"/>
    </source>
</evidence>
<name>A0AAD7Z3W3_MYTSE</name>
<gene>
    <name evidence="14" type="ORF">PYW07_000616</name>
</gene>
<keyword evidence="10" id="KW-0675">Receptor</keyword>
<keyword evidence="4" id="KW-0716">Sensory transduction</keyword>
<dbReference type="PANTHER" id="PTHR11923">
    <property type="entry name" value="SCAVENGER RECEPTOR CLASS B TYPE-1 SR-B1"/>
    <property type="match status" value="1"/>
</dbReference>
<dbReference type="GO" id="GO:0005886">
    <property type="term" value="C:plasma membrane"/>
    <property type="evidence" value="ECO:0007669"/>
    <property type="project" value="UniProtKB-SubCell"/>
</dbReference>
<evidence type="ECO:0000256" key="7">
    <source>
        <dbReference type="ARBA" id="ARBA00022989"/>
    </source>
</evidence>
<evidence type="ECO:0000256" key="10">
    <source>
        <dbReference type="ARBA" id="ARBA00023170"/>
    </source>
</evidence>
<evidence type="ECO:0000256" key="3">
    <source>
        <dbReference type="ARBA" id="ARBA00022475"/>
    </source>
</evidence>
<evidence type="ECO:0000256" key="9">
    <source>
        <dbReference type="ARBA" id="ARBA00023157"/>
    </source>
</evidence>
<dbReference type="GO" id="GO:0007608">
    <property type="term" value="P:sensory perception of smell"/>
    <property type="evidence" value="ECO:0007669"/>
    <property type="project" value="UniProtKB-KW"/>
</dbReference>
<comment type="similarity">
    <text evidence="2">Belongs to the CD36 family.</text>
</comment>
<dbReference type="Proteomes" id="UP001231518">
    <property type="component" value="Chromosome 1"/>
</dbReference>
<evidence type="ECO:0000256" key="8">
    <source>
        <dbReference type="ARBA" id="ARBA00023136"/>
    </source>
</evidence>
<feature type="transmembrane region" description="Helical" evidence="13">
    <location>
        <begin position="124"/>
        <end position="145"/>
    </location>
</feature>
<keyword evidence="5 13" id="KW-0812">Transmembrane</keyword>
<evidence type="ECO:0000256" key="13">
    <source>
        <dbReference type="SAM" id="Phobius"/>
    </source>
</evidence>